<dbReference type="PROSITE" id="PS51186">
    <property type="entry name" value="GNAT"/>
    <property type="match status" value="1"/>
</dbReference>
<dbReference type="EMBL" id="NHTK01006111">
    <property type="protein sequence ID" value="PPQ63763.1"/>
    <property type="molecule type" value="Genomic_DNA"/>
</dbReference>
<dbReference type="CDD" id="cd10527">
    <property type="entry name" value="SET_LSMT"/>
    <property type="match status" value="1"/>
</dbReference>
<dbReference type="InParanoid" id="A0A409VA86"/>
<dbReference type="InterPro" id="IPR050600">
    <property type="entry name" value="SETD3_SETD6_MTase"/>
</dbReference>
<dbReference type="Proteomes" id="UP000284842">
    <property type="component" value="Unassembled WGS sequence"/>
</dbReference>
<evidence type="ECO:0000313" key="4">
    <source>
        <dbReference type="Proteomes" id="UP000284842"/>
    </source>
</evidence>
<dbReference type="AlphaFoldDB" id="A0A409VA86"/>
<evidence type="ECO:0008006" key="5">
    <source>
        <dbReference type="Google" id="ProtNLM"/>
    </source>
</evidence>
<dbReference type="InterPro" id="IPR000182">
    <property type="entry name" value="GNAT_dom"/>
</dbReference>
<dbReference type="GO" id="GO:0016747">
    <property type="term" value="F:acyltransferase activity, transferring groups other than amino-acyl groups"/>
    <property type="evidence" value="ECO:0007669"/>
    <property type="project" value="InterPro"/>
</dbReference>
<dbReference type="Gene3D" id="3.90.1410.10">
    <property type="entry name" value="set domain protein methyltransferase, domain 1"/>
    <property type="match status" value="1"/>
</dbReference>
<proteinExistence type="predicted"/>
<dbReference type="PANTHER" id="PTHR13271">
    <property type="entry name" value="UNCHARACTERIZED PUTATIVE METHYLTRANSFERASE"/>
    <property type="match status" value="1"/>
</dbReference>
<dbReference type="PANTHER" id="PTHR13271:SF34">
    <property type="entry name" value="N-LYSINE METHYLTRANSFERASE SETD6"/>
    <property type="match status" value="1"/>
</dbReference>
<evidence type="ECO:0000259" key="1">
    <source>
        <dbReference type="PROSITE" id="PS50280"/>
    </source>
</evidence>
<accession>A0A409VA86</accession>
<dbReference type="InterPro" id="IPR001214">
    <property type="entry name" value="SET_dom"/>
</dbReference>
<dbReference type="SUPFAM" id="SSF82199">
    <property type="entry name" value="SET domain"/>
    <property type="match status" value="1"/>
</dbReference>
<evidence type="ECO:0000313" key="3">
    <source>
        <dbReference type="EMBL" id="PPQ63763.1"/>
    </source>
</evidence>
<dbReference type="Pfam" id="PF13673">
    <property type="entry name" value="Acetyltransf_10"/>
    <property type="match status" value="1"/>
</dbReference>
<dbReference type="SUPFAM" id="SSF55729">
    <property type="entry name" value="Acyl-CoA N-acyltransferases (Nat)"/>
    <property type="match status" value="1"/>
</dbReference>
<dbReference type="Gene3D" id="3.40.630.30">
    <property type="match status" value="1"/>
</dbReference>
<dbReference type="PROSITE" id="PS50280">
    <property type="entry name" value="SET"/>
    <property type="match status" value="1"/>
</dbReference>
<dbReference type="InterPro" id="IPR046341">
    <property type="entry name" value="SET_dom_sf"/>
</dbReference>
<comment type="caution">
    <text evidence="3">The sequence shown here is derived from an EMBL/GenBank/DDBJ whole genome shotgun (WGS) entry which is preliminary data.</text>
</comment>
<gene>
    <name evidence="3" type="ORF">CVT24_004272</name>
</gene>
<dbReference type="GO" id="GO:0005634">
    <property type="term" value="C:nucleus"/>
    <property type="evidence" value="ECO:0007669"/>
    <property type="project" value="TreeGrafter"/>
</dbReference>
<organism evidence="3 4">
    <name type="scientific">Panaeolus cyanescens</name>
    <dbReference type="NCBI Taxonomy" id="181874"/>
    <lineage>
        <taxon>Eukaryota</taxon>
        <taxon>Fungi</taxon>
        <taxon>Dikarya</taxon>
        <taxon>Basidiomycota</taxon>
        <taxon>Agaricomycotina</taxon>
        <taxon>Agaricomycetes</taxon>
        <taxon>Agaricomycetidae</taxon>
        <taxon>Agaricales</taxon>
        <taxon>Agaricineae</taxon>
        <taxon>Galeropsidaceae</taxon>
        <taxon>Panaeolus</taxon>
    </lineage>
</organism>
<name>A0A409VA86_9AGAR</name>
<dbReference type="STRING" id="181874.A0A409VA86"/>
<dbReference type="OrthoDB" id="441812at2759"/>
<dbReference type="InterPro" id="IPR016181">
    <property type="entry name" value="Acyl_CoA_acyltransferase"/>
</dbReference>
<keyword evidence="4" id="KW-1185">Reference proteome</keyword>
<feature type="domain" description="SET" evidence="1">
    <location>
        <begin position="336"/>
        <end position="603"/>
    </location>
</feature>
<evidence type="ECO:0000259" key="2">
    <source>
        <dbReference type="PROSITE" id="PS51186"/>
    </source>
</evidence>
<dbReference type="GO" id="GO:0016279">
    <property type="term" value="F:protein-lysine N-methyltransferase activity"/>
    <property type="evidence" value="ECO:0007669"/>
    <property type="project" value="TreeGrafter"/>
</dbReference>
<protein>
    <recommendedName>
        <fullName evidence="5">N-acetyltransferase domain-containing protein</fullName>
    </recommendedName>
</protein>
<feature type="domain" description="N-acetyltransferase" evidence="2">
    <location>
        <begin position="172"/>
        <end position="326"/>
    </location>
</feature>
<sequence>MSVQIFSQASDLPQAAWAALSAHQAQANIILPVLRKLLAREQRGIPTHNHTWVVMFSSRNPNEVRYIFSLTDSILSTYPAFIFTTVPFTYHRYESFVGPMKALVSALRQYGISRRRIYSVFAPKALAEAFAHAWSESTGIRVVSDPYYNSWLSTVTPSRFSPAPGPYDTQDLEYRCATEGDIPQVARLCFEFAETSPPFQISREDAFREATHLVRNQLVWVCAMRTKDAGWQAVSLVAFTRNTDVSATITKVFTLEKAQRRGIAGKLTSKVCQYLFSKGKQQISLFVGVTNSAATVYQRLGFPMPPTQANGQPMPTNEQWVEYGFDQSRVTLGQCSDLEIREDDCGGIGVFSKDATIDPLTILVKIKKSSVLSVRSNAELSPEAVDAIPYGLDAQLQLAAVLYVEILKGAESRWHGYLQSLPQHVDLPLVWMLNKEKDEDASESIKWLRGTEAEKILCAGSEDHRPIWDEVVAFYETIAAPRISSIFRQWERSQSVPLQHSLRGFFHAFSLVSSRAFVVDAFHGLSMVPIADAFNHTVDNHVHLETEFDVCPECGSYKQCPHDREGQSSVDPICDGDEQDDLYYEMVAKAAIPPHTEVFNTYGEHLSNAQLLNQYGFVLDMNENDRISWTLEDILSLIPGISSEGRLKVAVSLQKILSEVSAGIRDLLRLSELLYWNDSPFDAFFVESEGKCSFQLWIAVLYLVLQKEGPIGHNSERDQLYSRVYSILMLQLRLEGAYLSEEEEINVPPPTDSSVQLSDAKLLSLVSLHIAELCELRRRNTGKEGTSEISLFDMLDDHGVDIGPLTRQVISIVATERAILESSKSQWTELADHLALMVE</sequence>
<dbReference type="CDD" id="cd04301">
    <property type="entry name" value="NAT_SF"/>
    <property type="match status" value="1"/>
</dbReference>
<reference evidence="3 4" key="1">
    <citation type="journal article" date="2018" name="Evol. Lett.">
        <title>Horizontal gene cluster transfer increased hallucinogenic mushroom diversity.</title>
        <authorList>
            <person name="Reynolds H.T."/>
            <person name="Vijayakumar V."/>
            <person name="Gluck-Thaler E."/>
            <person name="Korotkin H.B."/>
            <person name="Matheny P.B."/>
            <person name="Slot J.C."/>
        </authorList>
    </citation>
    <scope>NUCLEOTIDE SEQUENCE [LARGE SCALE GENOMIC DNA]</scope>
    <source>
        <strain evidence="3 4">2629</strain>
    </source>
</reference>